<feature type="transmembrane region" description="Helical" evidence="1">
    <location>
        <begin position="79"/>
        <end position="95"/>
    </location>
</feature>
<keyword evidence="3" id="KW-1185">Reference proteome</keyword>
<comment type="caution">
    <text evidence="2">The sequence shown here is derived from an EMBL/GenBank/DDBJ whole genome shotgun (WGS) entry which is preliminary data.</text>
</comment>
<name>A0ABT7EQR8_9GAMM</name>
<feature type="transmembrane region" description="Helical" evidence="1">
    <location>
        <begin position="29"/>
        <end position="45"/>
    </location>
</feature>
<dbReference type="InterPro" id="IPR021306">
    <property type="entry name" value="DUF2878"/>
</dbReference>
<proteinExistence type="predicted"/>
<feature type="transmembrane region" description="Helical" evidence="1">
    <location>
        <begin position="107"/>
        <end position="125"/>
    </location>
</feature>
<accession>A0ABT7EQR8</accession>
<dbReference type="Pfam" id="PF11086">
    <property type="entry name" value="DUF2878"/>
    <property type="match status" value="1"/>
</dbReference>
<feature type="transmembrane region" description="Helical" evidence="1">
    <location>
        <begin position="137"/>
        <end position="158"/>
    </location>
</feature>
<keyword evidence="1" id="KW-0472">Membrane</keyword>
<keyword evidence="1" id="KW-1133">Transmembrane helix</keyword>
<feature type="transmembrane region" description="Helical" evidence="1">
    <location>
        <begin position="7"/>
        <end position="23"/>
    </location>
</feature>
<dbReference type="Proteomes" id="UP001231915">
    <property type="component" value="Unassembled WGS sequence"/>
</dbReference>
<evidence type="ECO:0000313" key="3">
    <source>
        <dbReference type="Proteomes" id="UP001231915"/>
    </source>
</evidence>
<feature type="transmembrane region" description="Helical" evidence="1">
    <location>
        <begin position="52"/>
        <end position="73"/>
    </location>
</feature>
<sequence length="172" mass="19725">MMKKHSVIINFALFQFAWFSVFFLQSDALLPVGIAIALMFCLSPYKSQDTKFVLIGLWVGLSIELVAVSVNVIDYGDDMLPVWLVLLWLALLFSFRESLSKLFHLPIKYRAPIVWLCTPASYYAGSKAGILSTLEPLWLFWVIYGAIWLIGFEVLRWLDAHAFVRRNDEVLS</sequence>
<dbReference type="EMBL" id="JASJUT010000010">
    <property type="protein sequence ID" value="MDK2597398.1"/>
    <property type="molecule type" value="Genomic_DNA"/>
</dbReference>
<dbReference type="RefSeq" id="WP_284138283.1">
    <property type="nucleotide sequence ID" value="NZ_JASJUT010000010.1"/>
</dbReference>
<keyword evidence="1" id="KW-0812">Transmembrane</keyword>
<evidence type="ECO:0000313" key="2">
    <source>
        <dbReference type="EMBL" id="MDK2597398.1"/>
    </source>
</evidence>
<gene>
    <name evidence="2" type="ORF">QNM18_20275</name>
</gene>
<organism evidence="2 3">
    <name type="scientific">Pseudoalteromonas obscura</name>
    <dbReference type="NCBI Taxonomy" id="3048491"/>
    <lineage>
        <taxon>Bacteria</taxon>
        <taxon>Pseudomonadati</taxon>
        <taxon>Pseudomonadota</taxon>
        <taxon>Gammaproteobacteria</taxon>
        <taxon>Alteromonadales</taxon>
        <taxon>Pseudoalteromonadaceae</taxon>
        <taxon>Pseudoalteromonas</taxon>
    </lineage>
</organism>
<protein>
    <submittedName>
        <fullName evidence="2">DUF2878 family protein</fullName>
    </submittedName>
</protein>
<evidence type="ECO:0000256" key="1">
    <source>
        <dbReference type="SAM" id="Phobius"/>
    </source>
</evidence>
<reference evidence="2 3" key="1">
    <citation type="submission" date="2023-05" db="EMBL/GenBank/DDBJ databases">
        <title>Pseudoalteromonas ardens sp. nov., Pseudoalteromonas obscura sp. nov., and Pseudoalteromonas umbrosa sp. nov., isolated from the coral Montipora capitata.</title>
        <authorList>
            <person name="Thomas E.M."/>
            <person name="Smith E.M."/>
            <person name="Papke E."/>
            <person name="Shlafstein M.D."/>
            <person name="Oline D.K."/>
            <person name="Videau P."/>
            <person name="Saw J.H."/>
            <person name="Strangman W.K."/>
            <person name="Ushijima B."/>
        </authorList>
    </citation>
    <scope>NUCLEOTIDE SEQUENCE [LARGE SCALE GENOMIC DNA]</scope>
    <source>
        <strain evidence="2 3">P94</strain>
    </source>
</reference>